<organism evidence="9 10">
    <name type="scientific">Ramazzottius varieornatus</name>
    <name type="common">Water bear</name>
    <name type="synonym">Tardigrade</name>
    <dbReference type="NCBI Taxonomy" id="947166"/>
    <lineage>
        <taxon>Eukaryota</taxon>
        <taxon>Metazoa</taxon>
        <taxon>Ecdysozoa</taxon>
        <taxon>Tardigrada</taxon>
        <taxon>Eutardigrada</taxon>
        <taxon>Parachela</taxon>
        <taxon>Hypsibioidea</taxon>
        <taxon>Ramazzottiidae</taxon>
        <taxon>Ramazzottius</taxon>
    </lineage>
</organism>
<evidence type="ECO:0000256" key="4">
    <source>
        <dbReference type="ARBA" id="ARBA00022723"/>
    </source>
</evidence>
<evidence type="ECO:0000256" key="1">
    <source>
        <dbReference type="ARBA" id="ARBA00001962"/>
    </source>
</evidence>
<evidence type="ECO:0000256" key="6">
    <source>
        <dbReference type="ARBA" id="ARBA00023004"/>
    </source>
</evidence>
<dbReference type="CDD" id="cd01049">
    <property type="entry name" value="RNRR2"/>
    <property type="match status" value="1"/>
</dbReference>
<dbReference type="AlphaFoldDB" id="A0A1D1VZP1"/>
<dbReference type="Gene3D" id="1.10.620.20">
    <property type="entry name" value="Ribonucleotide Reductase, subunit A"/>
    <property type="match status" value="1"/>
</dbReference>
<keyword evidence="4" id="KW-0479">Metal-binding</keyword>
<keyword evidence="7" id="KW-0215">Deoxyribonucleotide synthesis</keyword>
<dbReference type="PANTHER" id="PTHR23409">
    <property type="entry name" value="RIBONUCLEOSIDE-DIPHOSPHATE REDUCTASE SMALL CHAIN"/>
    <property type="match status" value="1"/>
</dbReference>
<comment type="caution">
    <text evidence="9">The sequence shown here is derived from an EMBL/GenBank/DDBJ whole genome shotgun (WGS) entry which is preliminary data.</text>
</comment>
<keyword evidence="6" id="KW-0408">Iron</keyword>
<evidence type="ECO:0000256" key="3">
    <source>
        <dbReference type="ARBA" id="ARBA00012274"/>
    </source>
</evidence>
<accession>A0A1D1VZP1</accession>
<evidence type="ECO:0000256" key="8">
    <source>
        <dbReference type="SAM" id="MobiDB-lite"/>
    </source>
</evidence>
<dbReference type="InterPro" id="IPR009078">
    <property type="entry name" value="Ferritin-like_SF"/>
</dbReference>
<dbReference type="GO" id="GO:0009263">
    <property type="term" value="P:deoxyribonucleotide biosynthetic process"/>
    <property type="evidence" value="ECO:0007669"/>
    <property type="project" value="UniProtKB-KW"/>
</dbReference>
<dbReference type="STRING" id="947166.A0A1D1VZP1"/>
<dbReference type="EC" id="1.17.4.1" evidence="3"/>
<dbReference type="Pfam" id="PF00268">
    <property type="entry name" value="Ribonuc_red_sm"/>
    <property type="match status" value="1"/>
</dbReference>
<dbReference type="SUPFAM" id="SSF47240">
    <property type="entry name" value="Ferritin-like"/>
    <property type="match status" value="1"/>
</dbReference>
<dbReference type="PROSITE" id="PS00368">
    <property type="entry name" value="RIBORED_SMALL"/>
    <property type="match status" value="1"/>
</dbReference>
<dbReference type="InterPro" id="IPR033909">
    <property type="entry name" value="RNR_small"/>
</dbReference>
<keyword evidence="10" id="KW-1185">Reference proteome</keyword>
<evidence type="ECO:0000256" key="7">
    <source>
        <dbReference type="ARBA" id="ARBA00023116"/>
    </source>
</evidence>
<evidence type="ECO:0000256" key="2">
    <source>
        <dbReference type="ARBA" id="ARBA00009303"/>
    </source>
</evidence>
<protein>
    <recommendedName>
        <fullName evidence="3">ribonucleoside-diphosphate reductase</fullName>
        <ecNumber evidence="3">1.17.4.1</ecNumber>
    </recommendedName>
</protein>
<dbReference type="EMBL" id="BDGG01000014">
    <property type="protein sequence ID" value="GAV06837.1"/>
    <property type="molecule type" value="Genomic_DNA"/>
</dbReference>
<comment type="cofactor">
    <cofactor evidence="1">
        <name>Fe cation</name>
        <dbReference type="ChEBI" id="CHEBI:24875"/>
    </cofactor>
</comment>
<reference evidence="9 10" key="1">
    <citation type="journal article" date="2016" name="Nat. Commun.">
        <title>Extremotolerant tardigrade genome and improved radiotolerance of human cultured cells by tardigrade-unique protein.</title>
        <authorList>
            <person name="Hashimoto T."/>
            <person name="Horikawa D.D."/>
            <person name="Saito Y."/>
            <person name="Kuwahara H."/>
            <person name="Kozuka-Hata H."/>
            <person name="Shin-I T."/>
            <person name="Minakuchi Y."/>
            <person name="Ohishi K."/>
            <person name="Motoyama A."/>
            <person name="Aizu T."/>
            <person name="Enomoto A."/>
            <person name="Kondo K."/>
            <person name="Tanaka S."/>
            <person name="Hara Y."/>
            <person name="Koshikawa S."/>
            <person name="Sagara H."/>
            <person name="Miura T."/>
            <person name="Yokobori S."/>
            <person name="Miyagawa K."/>
            <person name="Suzuki Y."/>
            <person name="Kubo T."/>
            <person name="Oyama M."/>
            <person name="Kohara Y."/>
            <person name="Fujiyama A."/>
            <person name="Arakawa K."/>
            <person name="Katayama T."/>
            <person name="Toyoda A."/>
            <person name="Kunieda T."/>
        </authorList>
    </citation>
    <scope>NUCLEOTIDE SEQUENCE [LARGE SCALE GENOMIC DNA]</scope>
    <source>
        <strain evidence="9 10">YOKOZUNA-1</strain>
    </source>
</reference>
<dbReference type="GO" id="GO:0046872">
    <property type="term" value="F:metal ion binding"/>
    <property type="evidence" value="ECO:0007669"/>
    <property type="project" value="UniProtKB-KW"/>
</dbReference>
<dbReference type="PANTHER" id="PTHR23409:SF18">
    <property type="entry name" value="RIBONUCLEOSIDE-DIPHOSPHATE REDUCTASE SUBUNIT M2"/>
    <property type="match status" value="1"/>
</dbReference>
<gene>
    <name evidence="9" type="primary">RvY_16758-1</name>
    <name evidence="9" type="synonym">RvY_16758.1</name>
    <name evidence="9" type="ORF">RvY_16758</name>
</gene>
<comment type="similarity">
    <text evidence="2">Belongs to the ribonucleoside diphosphate reductase small chain family.</text>
</comment>
<dbReference type="OrthoDB" id="10248373at2759"/>
<dbReference type="GO" id="GO:0004748">
    <property type="term" value="F:ribonucleoside-diphosphate reductase activity, thioredoxin disulfide as acceptor"/>
    <property type="evidence" value="ECO:0007669"/>
    <property type="project" value="UniProtKB-EC"/>
</dbReference>
<dbReference type="InterPro" id="IPR012348">
    <property type="entry name" value="RNR-like"/>
</dbReference>
<evidence type="ECO:0000313" key="9">
    <source>
        <dbReference type="EMBL" id="GAV06837.1"/>
    </source>
</evidence>
<evidence type="ECO:0000313" key="10">
    <source>
        <dbReference type="Proteomes" id="UP000186922"/>
    </source>
</evidence>
<feature type="compositionally biased region" description="Polar residues" evidence="8">
    <location>
        <begin position="48"/>
        <end position="59"/>
    </location>
</feature>
<feature type="region of interest" description="Disordered" evidence="8">
    <location>
        <begin position="33"/>
        <end position="83"/>
    </location>
</feature>
<dbReference type="Proteomes" id="UP000186922">
    <property type="component" value="Unassembled WGS sequence"/>
</dbReference>
<dbReference type="InterPro" id="IPR030475">
    <property type="entry name" value="RNR_small_AS"/>
</dbReference>
<dbReference type="InterPro" id="IPR000358">
    <property type="entry name" value="RNR_small_fam"/>
</dbReference>
<proteinExistence type="inferred from homology"/>
<dbReference type="FunFam" id="1.10.620.20:FF:000004">
    <property type="entry name" value="Ribonucleoside-diphosphate reductase subunit M2 B"/>
    <property type="match status" value="1"/>
</dbReference>
<name>A0A1D1VZP1_RAMVA</name>
<evidence type="ECO:0000256" key="5">
    <source>
        <dbReference type="ARBA" id="ARBA00023002"/>
    </source>
</evidence>
<keyword evidence="5" id="KW-0560">Oxidoreductase</keyword>
<dbReference type="GO" id="GO:0005829">
    <property type="term" value="C:cytosol"/>
    <property type="evidence" value="ECO:0007669"/>
    <property type="project" value="TreeGrafter"/>
</dbReference>
<sequence>MGTLEDSLVRLGCKDTAESTGYACRLASTFSSNSTTKSHADFREEFPTDSSETASSEVDSTSERSDDSAQSSTAKQNHDTDEPLLRENSRRFVVYPIQYHDIWKMYKKATASFWTVEEVDLAKDMEDWNSLNDEEQLFVSTILAFFAASDGIVNENLTERFSQEVQIPEARSFYGFQIAMENVHSEMYSLLIDTYIKDPSDREFLFNAVETMPSVKKKADWALRWISNSEASFGERVVAFAAVEGIFFSGSFAAIFWLKKRGLMPGLTYSNELISRDEGLHCDFACLIFRHLKYPPSRERIIEIISDAVKIETEFLTVALPVRLIGMNDVLMTRYIQFVADRLLGELGVPKVHNVENPFDFMEHISLEGKSNFFERRVGEYQRSNVMHRREDNFVFTTDADF</sequence>